<feature type="compositionally biased region" description="Polar residues" evidence="1">
    <location>
        <begin position="415"/>
        <end position="427"/>
    </location>
</feature>
<evidence type="ECO:0000313" key="4">
    <source>
        <dbReference type="WBParaSite" id="HPBE_0001770901-mRNA-1"/>
    </source>
</evidence>
<evidence type="ECO:0000313" key="2">
    <source>
        <dbReference type="EMBL" id="VDP09682.1"/>
    </source>
</evidence>
<protein>
    <submittedName>
        <fullName evidence="2 4">Uncharacterized protein</fullName>
    </submittedName>
</protein>
<gene>
    <name evidence="2" type="ORF">HPBE_LOCUS17710</name>
</gene>
<proteinExistence type="predicted"/>
<organism evidence="2">
    <name type="scientific">Heligmosomoides polygyrus</name>
    <name type="common">Parasitic roundworm</name>
    <dbReference type="NCBI Taxonomy" id="6339"/>
    <lineage>
        <taxon>Eukaryota</taxon>
        <taxon>Metazoa</taxon>
        <taxon>Ecdysozoa</taxon>
        <taxon>Nematoda</taxon>
        <taxon>Chromadorea</taxon>
        <taxon>Rhabditida</taxon>
        <taxon>Rhabditina</taxon>
        <taxon>Rhabditomorpha</taxon>
        <taxon>Strongyloidea</taxon>
        <taxon>Heligmosomidae</taxon>
        <taxon>Heligmosomoides</taxon>
    </lineage>
</organism>
<dbReference type="EMBL" id="UZAH01030207">
    <property type="protein sequence ID" value="VDP09682.1"/>
    <property type="molecule type" value="Genomic_DNA"/>
</dbReference>
<keyword evidence="3" id="KW-1185">Reference proteome</keyword>
<dbReference type="AlphaFoldDB" id="A0A3P8A8H1"/>
<feature type="compositionally biased region" description="Basic and acidic residues" evidence="1">
    <location>
        <begin position="67"/>
        <end position="79"/>
    </location>
</feature>
<reference evidence="4" key="2">
    <citation type="submission" date="2019-09" db="UniProtKB">
        <authorList>
            <consortium name="WormBaseParasite"/>
        </authorList>
    </citation>
    <scope>IDENTIFICATION</scope>
</reference>
<evidence type="ECO:0000256" key="1">
    <source>
        <dbReference type="SAM" id="MobiDB-lite"/>
    </source>
</evidence>
<dbReference type="OrthoDB" id="5831843at2759"/>
<feature type="compositionally biased region" description="Polar residues" evidence="1">
    <location>
        <begin position="307"/>
        <end position="317"/>
    </location>
</feature>
<sequence>MDETKEELETAILQAKKHCIAIQQQVWDHEKRDLRPEEELYVRRYIYAVTVARKTRFFNGKSSPPSMEKRNRSEPKVSLEDGTDGVTSKIEYTETVEESSIRDLIARDAEECEHLKRKLPSTKKNWEHVKDVRMQMSNAVAQKGAMLRIGEHLYGFDGIRDLSFKAAADADRFFGREPNSDLLYQTPYHFLNDYIEEYGSRFFKSSLSRSAYDLSEWRRRNSEPSPIAPSLSHSELFHKSSHADEDVGVRYDPYHPQQQLLHGSFETKTVNSIAHPSQIHNGAHIPDAAREWEKPSTFPEQLPHSPRLSTTMSSSPSHLVHEGSYHSLHQSGSEPLLEIRHRPFHSLDLGTAMYQNSALFECNHHLVRDFVSSSAEGSTTLLCDADVQPFAPRLQSEGSIRSMTSSKHSALDQLSVRNESPRLQTPISSYSDAYDHSYADDSYNDKTHHVISEDLGTHFVRHDHSFGGRCSDRELSTVNVPLGAGSGERTMETLSKTIYIGSTEGDELSDSETLRRQASFGSRSDSEATVVPNEIEILRPVKELEELHLSDHVQNVPGQHFWDWENVRQSSNEEAEALLRDVHSTHQALKEQIELYDKNARHSPKELLYDIVADDPDHIYDAVADTLHHAHGALVLSEPVKRPLAISPPFLDDGSTEEARSHPEVLGHSNAEHSEHHNLYHDDEHIYEEIGPPAPVPPRSGRVKSQAPGPPVPERDYAAFYLTFLEKTVYGDVNSNLEIAKTTDGDTTKKIDDLKEVVYAKMVHIDYPDDEDTIFAGSLNRKLEKEHQIIRKMDDKPEFDMNKYEDVPMKDADKSEFDKEAVLATVAIRRMSRTNQWSEDDERRLGVSSEFATRSGHFLITMNYQFLIFHYHGRPDELL</sequence>
<feature type="region of interest" description="Disordered" evidence="1">
    <location>
        <begin position="58"/>
        <end position="84"/>
    </location>
</feature>
<feature type="region of interest" description="Disordered" evidence="1">
    <location>
        <begin position="692"/>
        <end position="711"/>
    </location>
</feature>
<accession>A0A3P8A8H1</accession>
<feature type="region of interest" description="Disordered" evidence="1">
    <location>
        <begin position="297"/>
        <end position="324"/>
    </location>
</feature>
<reference evidence="2 3" key="1">
    <citation type="submission" date="2018-11" db="EMBL/GenBank/DDBJ databases">
        <authorList>
            <consortium name="Pathogen Informatics"/>
        </authorList>
    </citation>
    <scope>NUCLEOTIDE SEQUENCE [LARGE SCALE GENOMIC DNA]</scope>
</reference>
<dbReference type="WBParaSite" id="HPBE_0001770901-mRNA-1">
    <property type="protein sequence ID" value="HPBE_0001770901-mRNA-1"/>
    <property type="gene ID" value="HPBE_0001770901"/>
</dbReference>
<name>A0A3P8A8H1_HELPZ</name>
<dbReference type="Proteomes" id="UP000050761">
    <property type="component" value="Unassembled WGS sequence"/>
</dbReference>
<evidence type="ECO:0000313" key="3">
    <source>
        <dbReference type="Proteomes" id="UP000050761"/>
    </source>
</evidence>
<feature type="compositionally biased region" description="Polar residues" evidence="1">
    <location>
        <begin position="396"/>
        <end position="408"/>
    </location>
</feature>
<feature type="region of interest" description="Disordered" evidence="1">
    <location>
        <begin position="396"/>
        <end position="429"/>
    </location>
</feature>